<dbReference type="STRING" id="526729.SAMN04324258_3824"/>
<dbReference type="InterPro" id="IPR025327">
    <property type="entry name" value="DUF4233"/>
</dbReference>
<name>A0A1T5LRU0_9MICO</name>
<feature type="transmembrane region" description="Helical" evidence="1">
    <location>
        <begin position="58"/>
        <end position="78"/>
    </location>
</feature>
<organism evidence="2 3">
    <name type="scientific">Krasilnikoviella flava</name>
    <dbReference type="NCBI Taxonomy" id="526729"/>
    <lineage>
        <taxon>Bacteria</taxon>
        <taxon>Bacillati</taxon>
        <taxon>Actinomycetota</taxon>
        <taxon>Actinomycetes</taxon>
        <taxon>Micrococcales</taxon>
        <taxon>Promicromonosporaceae</taxon>
        <taxon>Krasilnikoviella</taxon>
    </lineage>
</organism>
<feature type="transmembrane region" description="Helical" evidence="1">
    <location>
        <begin position="27"/>
        <end position="46"/>
    </location>
</feature>
<sequence length="147" mass="16106">MSKKDDRPRPGDAIKPRKPAKVQFTSMMLQLEAFVVLFAGVALYGLRNSGYERGPLVIESPVALWLVVGVLFVVLLVMSRMVGTPMGYYAGTAVQVPVLAMGLLLPMMFVVGVVFVAMWVVALRLGGRIDRERATYDAEHPETAPNL</sequence>
<protein>
    <recommendedName>
        <fullName evidence="4">DUF4233 domain-containing protein</fullName>
    </recommendedName>
</protein>
<keyword evidence="1" id="KW-0472">Membrane</keyword>
<dbReference type="Pfam" id="PF14017">
    <property type="entry name" value="DUF4233"/>
    <property type="match status" value="1"/>
</dbReference>
<evidence type="ECO:0000313" key="3">
    <source>
        <dbReference type="Proteomes" id="UP000189777"/>
    </source>
</evidence>
<evidence type="ECO:0000256" key="1">
    <source>
        <dbReference type="SAM" id="Phobius"/>
    </source>
</evidence>
<dbReference type="AlphaFoldDB" id="A0A1T5LRU0"/>
<keyword evidence="1" id="KW-1133">Transmembrane helix</keyword>
<accession>A0A1T5LRU0</accession>
<reference evidence="2 3" key="1">
    <citation type="submission" date="2017-02" db="EMBL/GenBank/DDBJ databases">
        <authorList>
            <person name="Peterson S.W."/>
        </authorList>
    </citation>
    <scope>NUCLEOTIDE SEQUENCE [LARGE SCALE GENOMIC DNA]</scope>
    <source>
        <strain evidence="2 3">DSM 21481</strain>
    </source>
</reference>
<dbReference type="EMBL" id="FUZQ01000007">
    <property type="protein sequence ID" value="SKC78604.1"/>
    <property type="molecule type" value="Genomic_DNA"/>
</dbReference>
<evidence type="ECO:0008006" key="4">
    <source>
        <dbReference type="Google" id="ProtNLM"/>
    </source>
</evidence>
<dbReference type="Proteomes" id="UP000189777">
    <property type="component" value="Unassembled WGS sequence"/>
</dbReference>
<keyword evidence="3" id="KW-1185">Reference proteome</keyword>
<feature type="transmembrane region" description="Helical" evidence="1">
    <location>
        <begin position="98"/>
        <end position="123"/>
    </location>
</feature>
<proteinExistence type="predicted"/>
<evidence type="ECO:0000313" key="2">
    <source>
        <dbReference type="EMBL" id="SKC78604.1"/>
    </source>
</evidence>
<gene>
    <name evidence="2" type="ORF">SAMN04324258_3824</name>
</gene>
<dbReference type="RefSeq" id="WP_245807219.1">
    <property type="nucleotide sequence ID" value="NZ_FUZQ01000007.1"/>
</dbReference>
<keyword evidence="1" id="KW-0812">Transmembrane</keyword>